<dbReference type="EMBL" id="LO017727">
    <property type="protein sequence ID" value="CRH07712.1"/>
    <property type="molecule type" value="Genomic_DNA"/>
</dbReference>
<dbReference type="GO" id="GO:0005198">
    <property type="term" value="F:structural molecule activity"/>
    <property type="evidence" value="ECO:0007669"/>
    <property type="project" value="UniProtKB-UniRule"/>
</dbReference>
<dbReference type="GO" id="GO:0005576">
    <property type="term" value="C:extracellular region"/>
    <property type="evidence" value="ECO:0007669"/>
    <property type="project" value="UniProtKB-SubCell"/>
</dbReference>
<sequence>MSLASLLNISKYGLLGNQYALSAVSQNIANVNTPGYSRQTAALASVQGAHRGSQPIGGGVKVEDLVRNVDDLVDSRIQAGLGEKGRLETRNRLLNMVEDVFNDRDGDGLSQRLDKFFANADKLADNPTSPASRAELVAAAQELASFVGKMHNELDGMALPVDQEVDVLLNDLNTKLKSLAEVDQSIQLRENTETQALDLKDQRDEMIREISQMIDVQQLNNADGSVTLMTAGGELLMDHGYTAEFTRGALDETTGYREIFVNGKDSDYTDKLTGGELKGLIEIRDEVVNGDNGYLTRLETIIDTLRYQVNSITSNSSSMYMHTTQEGVFNLGDELDTAISALTYDSMTPPPEDLANVASGDVTFAYGADTSNLSRTTVSITADMTLNEVVTALNASDAVNATVTSDNTLQLTAASGVYAVESDNSNILAALGVGAMFGGNGASNLSVNQTFIDDNTEVPVVRINTDADGNPKLDNADNDGVLALANLRNTSFELFGESLSISAHYASTVSMLGAEQARNEESLTAQQSAYDFMQEVRASVSGVSLEEELTDLMRYQRAFQASSKMVTTADQLLESIISMV</sequence>
<comment type="similarity">
    <text evidence="3 7">Belongs to the flagella basal body rod proteins family.</text>
</comment>
<evidence type="ECO:0000256" key="1">
    <source>
        <dbReference type="ARBA" id="ARBA00004365"/>
    </source>
</evidence>
<evidence type="ECO:0000256" key="7">
    <source>
        <dbReference type="RuleBase" id="RU362065"/>
    </source>
</evidence>
<evidence type="ECO:0000259" key="9">
    <source>
        <dbReference type="Pfam" id="PF06429"/>
    </source>
</evidence>
<keyword evidence="5 7" id="KW-0964">Secreted</keyword>
<dbReference type="PANTHER" id="PTHR30033">
    <property type="entry name" value="FLAGELLAR HOOK-ASSOCIATED PROTEIN 1"/>
    <property type="match status" value="1"/>
</dbReference>
<evidence type="ECO:0000259" key="8">
    <source>
        <dbReference type="Pfam" id="PF00460"/>
    </source>
</evidence>
<dbReference type="GO" id="GO:0044780">
    <property type="term" value="P:bacterial-type flagellum assembly"/>
    <property type="evidence" value="ECO:0007669"/>
    <property type="project" value="InterPro"/>
</dbReference>
<evidence type="ECO:0000256" key="6">
    <source>
        <dbReference type="ARBA" id="ARBA00023143"/>
    </source>
</evidence>
<accession>A0A1S7LL78</accession>
<comment type="subcellular location">
    <subcellularLocation>
        <location evidence="1 7">Bacterial flagellum</location>
    </subcellularLocation>
    <subcellularLocation>
        <location evidence="2 7">Secreted</location>
    </subcellularLocation>
</comment>
<keyword evidence="11" id="KW-0969">Cilium</keyword>
<keyword evidence="11" id="KW-0966">Cell projection</keyword>
<keyword evidence="6 7" id="KW-0975">Bacterial flagellum</keyword>
<dbReference type="InterPro" id="IPR053927">
    <property type="entry name" value="FlgK_helical"/>
</dbReference>
<keyword evidence="11" id="KW-0282">Flagellum</keyword>
<proteinExistence type="inferred from homology"/>
<evidence type="ECO:0000313" key="11">
    <source>
        <dbReference type="EMBL" id="CRH07712.1"/>
    </source>
</evidence>
<dbReference type="Pfam" id="PF00460">
    <property type="entry name" value="Flg_bb_rod"/>
    <property type="match status" value="1"/>
</dbReference>
<reference evidence="11" key="1">
    <citation type="submission" date="2015-04" db="EMBL/GenBank/DDBJ databases">
        <authorList>
            <person name="Syromyatnikov M.Y."/>
            <person name="Popov V.N."/>
        </authorList>
    </citation>
    <scope>NUCLEOTIDE SEQUENCE</scope>
    <source>
        <strain evidence="11">MO-1</strain>
    </source>
</reference>
<evidence type="ECO:0000256" key="3">
    <source>
        <dbReference type="ARBA" id="ARBA00009677"/>
    </source>
</evidence>
<dbReference type="InterPro" id="IPR002371">
    <property type="entry name" value="FlgK"/>
</dbReference>
<evidence type="ECO:0000256" key="4">
    <source>
        <dbReference type="ARBA" id="ARBA00016244"/>
    </source>
</evidence>
<evidence type="ECO:0000256" key="5">
    <source>
        <dbReference type="ARBA" id="ARBA00022525"/>
    </source>
</evidence>
<dbReference type="Pfam" id="PF22638">
    <property type="entry name" value="FlgK_D1"/>
    <property type="match status" value="1"/>
</dbReference>
<gene>
    <name evidence="7" type="primary">flgK</name>
    <name evidence="11" type="ORF">MAGMO_3576</name>
</gene>
<dbReference type="PANTHER" id="PTHR30033:SF1">
    <property type="entry name" value="FLAGELLAR HOOK-ASSOCIATED PROTEIN 1"/>
    <property type="match status" value="1"/>
</dbReference>
<feature type="domain" description="Flagellar basal body rod protein N-terminal" evidence="8">
    <location>
        <begin position="17"/>
        <end position="36"/>
    </location>
</feature>
<dbReference type="InterPro" id="IPR010930">
    <property type="entry name" value="Flg_bb/hook_C_dom"/>
</dbReference>
<dbReference type="GO" id="GO:0009424">
    <property type="term" value="C:bacterial-type flagellum hook"/>
    <property type="evidence" value="ECO:0007669"/>
    <property type="project" value="UniProtKB-UniRule"/>
</dbReference>
<dbReference type="InterPro" id="IPR001444">
    <property type="entry name" value="Flag_bb_rod_N"/>
</dbReference>
<protein>
    <recommendedName>
        <fullName evidence="4 7">Flagellar hook-associated protein 1</fullName>
        <shortName evidence="7">HAP1</shortName>
    </recommendedName>
</protein>
<organism evidence="11">
    <name type="scientific">Magnetococcus massalia (strain MO-1)</name>
    <dbReference type="NCBI Taxonomy" id="451514"/>
    <lineage>
        <taxon>Bacteria</taxon>
        <taxon>Pseudomonadati</taxon>
        <taxon>Pseudomonadota</taxon>
        <taxon>Magnetococcia</taxon>
        <taxon>Magnetococcales</taxon>
        <taxon>Magnetococcaceae</taxon>
        <taxon>Magnetococcus</taxon>
    </lineage>
</organism>
<evidence type="ECO:0000259" key="10">
    <source>
        <dbReference type="Pfam" id="PF22638"/>
    </source>
</evidence>
<name>A0A1S7LL78_MAGMO</name>
<dbReference type="Pfam" id="PF06429">
    <property type="entry name" value="Flg_bbr_C"/>
    <property type="match status" value="1"/>
</dbReference>
<dbReference type="NCBIfam" id="TIGR02492">
    <property type="entry name" value="flgK_ends"/>
    <property type="match status" value="1"/>
</dbReference>
<feature type="domain" description="Flagellar basal-body/hook protein C-terminal" evidence="9">
    <location>
        <begin position="540"/>
        <end position="579"/>
    </location>
</feature>
<dbReference type="PRINTS" id="PR01005">
    <property type="entry name" value="FLGHOOKAP1"/>
</dbReference>
<evidence type="ECO:0000256" key="2">
    <source>
        <dbReference type="ARBA" id="ARBA00004613"/>
    </source>
</evidence>
<feature type="domain" description="Flagellar hook-associated protein FlgK helical" evidence="10">
    <location>
        <begin position="94"/>
        <end position="314"/>
    </location>
</feature>
<dbReference type="AlphaFoldDB" id="A0A1S7LL78"/>
<dbReference type="SUPFAM" id="SSF64518">
    <property type="entry name" value="Phase 1 flagellin"/>
    <property type="match status" value="1"/>
</dbReference>
<dbReference type="GO" id="GO:0009425">
    <property type="term" value="C:bacterial-type flagellum basal body"/>
    <property type="evidence" value="ECO:0007669"/>
    <property type="project" value="UniProtKB-SubCell"/>
</dbReference>